<organism evidence="2">
    <name type="scientific">freshwater metagenome</name>
    <dbReference type="NCBI Taxonomy" id="449393"/>
    <lineage>
        <taxon>unclassified sequences</taxon>
        <taxon>metagenomes</taxon>
        <taxon>ecological metagenomes</taxon>
    </lineage>
</organism>
<protein>
    <submittedName>
        <fullName evidence="2">Unannotated protein</fullName>
    </submittedName>
</protein>
<dbReference type="PANTHER" id="PTHR11070">
    <property type="entry name" value="UVRD / RECB / PCRA DNA HELICASE FAMILY MEMBER"/>
    <property type="match status" value="1"/>
</dbReference>
<dbReference type="InterPro" id="IPR027785">
    <property type="entry name" value="UvrD-like_helicase_C"/>
</dbReference>
<dbReference type="Gene3D" id="3.40.50.300">
    <property type="entry name" value="P-loop containing nucleotide triphosphate hydrolases"/>
    <property type="match status" value="3"/>
</dbReference>
<dbReference type="PANTHER" id="PTHR11070:SF2">
    <property type="entry name" value="ATP-DEPENDENT DNA HELICASE SRS2"/>
    <property type="match status" value="1"/>
</dbReference>
<evidence type="ECO:0000259" key="1">
    <source>
        <dbReference type="Pfam" id="PF13538"/>
    </source>
</evidence>
<sequence>MRDQLLLSEAMEDADHFIEKLVHTQRSWSVTFTPDEINAIVALLCPDAEFSWDPDARAKHTREQLASLCDAQIKSLTSLLSNRRVIVRGGAGTGKTFLGLKWARSARNEGDRVLLTCYNDPLSSSLQDQFGIALDDTITIGSFYDVALSLEGMPELEIPSLSPKEMGEWWDTVATGHILHNWDKVGEYFDTIIIDEAQDFSPAWIAMLETLLDPDGRRRMLLLADEGQGIYSRGFVFPQSDDGWVQVELASNFRNARPIAQVLRRGLGGAPSPLYSPEGLGVHFHPATDIDNVAAVVEAELERIIEDELRDPARIGIVTIHGNDRDELRRRLELVAWEDRGDGAVVCETFRRAKGLEFDTVILVAPKAQDAAEVTPLYIGVSRAVSELVVVGSPEVADRLGID</sequence>
<dbReference type="GO" id="GO:0000725">
    <property type="term" value="P:recombinational repair"/>
    <property type="evidence" value="ECO:0007669"/>
    <property type="project" value="TreeGrafter"/>
</dbReference>
<name>A0A6J6JD88_9ZZZZ</name>
<proteinExistence type="predicted"/>
<dbReference type="SUPFAM" id="SSF52540">
    <property type="entry name" value="P-loop containing nucleoside triphosphate hydrolases"/>
    <property type="match status" value="1"/>
</dbReference>
<dbReference type="GO" id="GO:0003677">
    <property type="term" value="F:DNA binding"/>
    <property type="evidence" value="ECO:0007669"/>
    <property type="project" value="InterPro"/>
</dbReference>
<dbReference type="GO" id="GO:0043138">
    <property type="term" value="F:3'-5' DNA helicase activity"/>
    <property type="evidence" value="ECO:0007669"/>
    <property type="project" value="TreeGrafter"/>
</dbReference>
<reference evidence="2" key="1">
    <citation type="submission" date="2020-05" db="EMBL/GenBank/DDBJ databases">
        <authorList>
            <person name="Chiriac C."/>
            <person name="Salcher M."/>
            <person name="Ghai R."/>
            <person name="Kavagutti S V."/>
        </authorList>
    </citation>
    <scope>NUCLEOTIDE SEQUENCE</scope>
</reference>
<dbReference type="AlphaFoldDB" id="A0A6J6JD88"/>
<dbReference type="Pfam" id="PF13538">
    <property type="entry name" value="UvrD_C_2"/>
    <property type="match status" value="1"/>
</dbReference>
<dbReference type="Pfam" id="PF13245">
    <property type="entry name" value="AAA_19"/>
    <property type="match status" value="1"/>
</dbReference>
<evidence type="ECO:0000313" key="2">
    <source>
        <dbReference type="EMBL" id="CAB4633959.1"/>
    </source>
</evidence>
<accession>A0A6J6JD88</accession>
<dbReference type="EMBL" id="CAEZVV010000003">
    <property type="protein sequence ID" value="CAB4633959.1"/>
    <property type="molecule type" value="Genomic_DNA"/>
</dbReference>
<dbReference type="GO" id="GO:0005524">
    <property type="term" value="F:ATP binding"/>
    <property type="evidence" value="ECO:0007669"/>
    <property type="project" value="InterPro"/>
</dbReference>
<dbReference type="InterPro" id="IPR027417">
    <property type="entry name" value="P-loop_NTPase"/>
</dbReference>
<gene>
    <name evidence="2" type="ORF">UFOPK2143_00096</name>
</gene>
<dbReference type="InterPro" id="IPR000212">
    <property type="entry name" value="DNA_helicase_UvrD/REP"/>
</dbReference>
<feature type="domain" description="UvrD-like helicase C-terminal" evidence="1">
    <location>
        <begin position="346"/>
        <end position="391"/>
    </location>
</feature>